<reference evidence="4" key="1">
    <citation type="journal article" date="2021" name="PeerJ">
        <title>Extensive microbial diversity within the chicken gut microbiome revealed by metagenomics and culture.</title>
        <authorList>
            <person name="Gilroy R."/>
            <person name="Ravi A."/>
            <person name="Getino M."/>
            <person name="Pursley I."/>
            <person name="Horton D.L."/>
            <person name="Alikhan N.F."/>
            <person name="Baker D."/>
            <person name="Gharbi K."/>
            <person name="Hall N."/>
            <person name="Watson M."/>
            <person name="Adriaenssens E.M."/>
            <person name="Foster-Nyarko E."/>
            <person name="Jarju S."/>
            <person name="Secka A."/>
            <person name="Antonio M."/>
            <person name="Oren A."/>
            <person name="Chaudhuri R.R."/>
            <person name="La Ragione R."/>
            <person name="Hildebrand F."/>
            <person name="Pallen M.J."/>
        </authorList>
    </citation>
    <scope>NUCLEOTIDE SEQUENCE</scope>
    <source>
        <strain evidence="4">26628</strain>
    </source>
</reference>
<feature type="domain" description="Bacterial repeat" evidence="3">
    <location>
        <begin position="105"/>
        <end position="171"/>
    </location>
</feature>
<evidence type="ECO:0000259" key="2">
    <source>
        <dbReference type="Pfam" id="PF07581"/>
    </source>
</evidence>
<feature type="domain" description="GLUG" evidence="2">
    <location>
        <begin position="275"/>
        <end position="300"/>
    </location>
</feature>
<comment type="caution">
    <text evidence="4">The sequence shown here is derived from an EMBL/GenBank/DDBJ whole genome shotgun (WGS) entry which is preliminary data.</text>
</comment>
<dbReference type="Pfam" id="PF18998">
    <property type="entry name" value="Flg_new_2"/>
    <property type="match status" value="2"/>
</dbReference>
<feature type="domain" description="Bacterial repeat" evidence="3">
    <location>
        <begin position="30"/>
        <end position="97"/>
    </location>
</feature>
<dbReference type="Pfam" id="PF07581">
    <property type="entry name" value="Glug"/>
    <property type="match status" value="1"/>
</dbReference>
<name>A0A9D2ARF5_9FIRM</name>
<dbReference type="EMBL" id="DXFD01000018">
    <property type="protein sequence ID" value="HIX46301.1"/>
    <property type="molecule type" value="Genomic_DNA"/>
</dbReference>
<evidence type="ECO:0008006" key="6">
    <source>
        <dbReference type="Google" id="ProtNLM"/>
    </source>
</evidence>
<evidence type="ECO:0000259" key="3">
    <source>
        <dbReference type="Pfam" id="PF18998"/>
    </source>
</evidence>
<feature type="chain" id="PRO_5039029195" description="GLUG domain-containing protein" evidence="1">
    <location>
        <begin position="24"/>
        <end position="770"/>
    </location>
</feature>
<proteinExistence type="predicted"/>
<evidence type="ECO:0000256" key="1">
    <source>
        <dbReference type="SAM" id="SignalP"/>
    </source>
</evidence>
<evidence type="ECO:0000313" key="5">
    <source>
        <dbReference type="Proteomes" id="UP000824249"/>
    </source>
</evidence>
<reference evidence="4" key="2">
    <citation type="submission" date="2021-04" db="EMBL/GenBank/DDBJ databases">
        <authorList>
            <person name="Gilroy R."/>
        </authorList>
    </citation>
    <scope>NUCLEOTIDE SEQUENCE</scope>
    <source>
        <strain evidence="4">26628</strain>
    </source>
</reference>
<protein>
    <recommendedName>
        <fullName evidence="6">GLUG domain-containing protein</fullName>
    </recommendedName>
</protein>
<keyword evidence="1" id="KW-0732">Signal</keyword>
<dbReference type="Gene3D" id="2.160.20.110">
    <property type="match status" value="2"/>
</dbReference>
<gene>
    <name evidence="4" type="ORF">H9737_01250</name>
</gene>
<evidence type="ECO:0000313" key="4">
    <source>
        <dbReference type="EMBL" id="HIX46301.1"/>
    </source>
</evidence>
<dbReference type="AlphaFoldDB" id="A0A9D2ARF5"/>
<dbReference type="InterPro" id="IPR044060">
    <property type="entry name" value="Bacterial_rp_domain"/>
</dbReference>
<dbReference type="Proteomes" id="UP000824249">
    <property type="component" value="Unassembled WGS sequence"/>
</dbReference>
<organism evidence="4 5">
    <name type="scientific">Candidatus Borkfalkia faecigallinarum</name>
    <dbReference type="NCBI Taxonomy" id="2838509"/>
    <lineage>
        <taxon>Bacteria</taxon>
        <taxon>Bacillati</taxon>
        <taxon>Bacillota</taxon>
        <taxon>Clostridia</taxon>
        <taxon>Christensenellales</taxon>
        <taxon>Christensenellaceae</taxon>
        <taxon>Candidatus Borkfalkia</taxon>
    </lineage>
</organism>
<dbReference type="InterPro" id="IPR011493">
    <property type="entry name" value="GLUG"/>
</dbReference>
<dbReference type="PROSITE" id="PS51257">
    <property type="entry name" value="PROKAR_LIPOPROTEIN"/>
    <property type="match status" value="1"/>
</dbReference>
<feature type="signal peptide" evidence="1">
    <location>
        <begin position="1"/>
        <end position="23"/>
    </location>
</feature>
<sequence length="770" mass="81596">MKRKIFTVLLFIIAVACTACAFAACSGTHTLNYLADKGGYIQGETTQYVRDGEDGAAVTAVADHGYEFVGWSDGVAEASRTDSGVKKDIEVTAQFVYRDDDGINYYASEGGSISGNAAQRGKAGQTGSTVIAVADEGYLFEEWSDGVTTPERADVFVDGATMSYTAVFKKQNTSDFEGGIGTATHPYLIGTAAQLKNVMDYPSAYFELTADITLPTEQDFIPIGSVEAPFRGGFDGGGHTVEGLKVEGGEYAGLFGCARNAYIHDLVLKDVEVSGSTYVGGVAGYCTGQISDCTVSGKISIAPRGATVDVCVGGVVGSMGAYSSADVTQLSRLSSHADINVNIDASVDSDEYMFNYSCFAGGVFGKIGDNFSLGGCTAFGDIVTDAAVAKSDRRVVSGGLIGAVGSFRSADYKSAEITQSYAAGSVCGRSAGGFIGAMARYGQVFIADCHATGAVHAECGGGFIGSVSDTVDRLNIERCYATGRVDSNGSAAGFAYSINASAADLLGCFATGNVNFINENDERNLYRNTVTAGFISALGNNSRLTECAYTGDVGVTNDSSCWVGGLVGESEGDCTFERCFAECDVFVVVAIREGMDRVCPRMSVMAGGLFGRLMYGGNTVNNCYFNGMVSVTAEDGAIEGMEKLSVYCGGMAGDAGEVKVTNSYFRHSTEELLDFSGKKSYVGAVAGWTYAYSNNNVYYAPVYDYEVAYEHKYEAPWYRDRQPTDFETLAPELNEGQEAVVWEHCKEGDPPTLLWWRQMNEELFGDIGDI</sequence>
<accession>A0A9D2ARF5</accession>